<keyword evidence="3" id="KW-1185">Reference proteome</keyword>
<keyword evidence="1" id="KW-0472">Membrane</keyword>
<organism evidence="2 3">
    <name type="scientific">Turicibacter faecis</name>
    <dbReference type="NCBI Taxonomy" id="2963365"/>
    <lineage>
        <taxon>Bacteria</taxon>
        <taxon>Bacillati</taxon>
        <taxon>Bacillota</taxon>
        <taxon>Erysipelotrichia</taxon>
        <taxon>Erysipelotrichales</taxon>
        <taxon>Turicibacteraceae</taxon>
        <taxon>Turicibacter</taxon>
    </lineage>
</organism>
<gene>
    <name evidence="2" type="ORF">T23_20780</name>
</gene>
<keyword evidence="1" id="KW-1133">Transmembrane helix</keyword>
<reference evidence="2" key="1">
    <citation type="journal article" date="2024" name="Int. J. Syst. Evol. Microbiol.">
        <title>Turicibacter faecis sp. nov., isolated from faeces of heart failure mouse model.</title>
        <authorList>
            <person name="Imamura Y."/>
            <person name="Motooka D."/>
            <person name="Nakajima Y."/>
            <person name="Ito S."/>
            <person name="Kitakaze M."/>
            <person name="Iida T."/>
            <person name="Nakamura S."/>
        </authorList>
    </citation>
    <scope>NUCLEOTIDE SEQUENCE</scope>
    <source>
        <strain evidence="2">TC023</strain>
    </source>
</reference>
<keyword evidence="1" id="KW-0812">Transmembrane</keyword>
<evidence type="ECO:0008006" key="4">
    <source>
        <dbReference type="Google" id="ProtNLM"/>
    </source>
</evidence>
<dbReference type="Proteomes" id="UP001432099">
    <property type="component" value="Chromosome"/>
</dbReference>
<evidence type="ECO:0000313" key="2">
    <source>
        <dbReference type="EMBL" id="BEH91976.1"/>
    </source>
</evidence>
<evidence type="ECO:0000313" key="3">
    <source>
        <dbReference type="Proteomes" id="UP001432099"/>
    </source>
</evidence>
<dbReference type="EMBL" id="AP028127">
    <property type="protein sequence ID" value="BEH91976.1"/>
    <property type="molecule type" value="Genomic_DNA"/>
</dbReference>
<sequence length="183" mass="21903">MELRYKTSVEDYIQASLLLVWDRPIIFFFSIVVLRVLLPMFILAYTVYLFMQNCFLDSFIFLGATTVILLIGIAFLQKRRMVQLIEKNFSKVLLKSPYLIEEKCMVVENQKVHLHYSSENKIDTDVKYILNFNQKFYLYSDNRVIDIIPENIFKNCVEKELFLKTLNTPIKAVKRNILYWRLY</sequence>
<feature type="transmembrane region" description="Helical" evidence="1">
    <location>
        <begin position="25"/>
        <end position="47"/>
    </location>
</feature>
<name>A0ABM8ILV8_9FIRM</name>
<protein>
    <recommendedName>
        <fullName evidence="4">YcxB-like protein domain-containing protein</fullName>
    </recommendedName>
</protein>
<accession>A0ABM8ILV8</accession>
<proteinExistence type="predicted"/>
<feature type="transmembrane region" description="Helical" evidence="1">
    <location>
        <begin position="59"/>
        <end position="76"/>
    </location>
</feature>
<evidence type="ECO:0000256" key="1">
    <source>
        <dbReference type="SAM" id="Phobius"/>
    </source>
</evidence>
<dbReference type="RefSeq" id="WP_338617658.1">
    <property type="nucleotide sequence ID" value="NZ_AP028127.1"/>
</dbReference>